<reference evidence="1 2" key="1">
    <citation type="submission" date="2016-10" db="EMBL/GenBank/DDBJ databases">
        <authorList>
            <person name="de Groot N.N."/>
        </authorList>
    </citation>
    <scope>NUCLEOTIDE SEQUENCE [LARGE SCALE GENOMIC DNA]</scope>
    <source>
        <strain evidence="1 2">DSM 23126</strain>
    </source>
</reference>
<dbReference type="Proteomes" id="UP000199488">
    <property type="component" value="Unassembled WGS sequence"/>
</dbReference>
<gene>
    <name evidence="1" type="ORF">SAMN05421781_0556</name>
</gene>
<dbReference type="STRING" id="1122204.SAMN05421781_0556"/>
<evidence type="ECO:0000313" key="2">
    <source>
        <dbReference type="Proteomes" id="UP000199488"/>
    </source>
</evidence>
<accession>A0A1H2R380</accession>
<organism evidence="1 2">
    <name type="scientific">Marinococcus luteus</name>
    <dbReference type="NCBI Taxonomy" id="1122204"/>
    <lineage>
        <taxon>Bacteria</taxon>
        <taxon>Bacillati</taxon>
        <taxon>Bacillota</taxon>
        <taxon>Bacilli</taxon>
        <taxon>Bacillales</taxon>
        <taxon>Bacillaceae</taxon>
        <taxon>Marinococcus</taxon>
    </lineage>
</organism>
<dbReference type="AlphaFoldDB" id="A0A1H2R380"/>
<evidence type="ECO:0000313" key="1">
    <source>
        <dbReference type="EMBL" id="SDW13334.1"/>
    </source>
</evidence>
<dbReference type="EMBL" id="FNNC01000001">
    <property type="protein sequence ID" value="SDW13334.1"/>
    <property type="molecule type" value="Genomic_DNA"/>
</dbReference>
<name>A0A1H2R380_9BACI</name>
<proteinExistence type="predicted"/>
<protein>
    <submittedName>
        <fullName evidence="1">Uncharacterized protein</fullName>
    </submittedName>
</protein>
<keyword evidence="2" id="KW-1185">Reference proteome</keyword>
<sequence length="99" mass="11330">MTVALVEFKCRTQPQVTYSSDGHEIHYKVIEYADGYEVVLHSMSDFQPADEKLLFHQGSQVIHAKEHTYVLDTCDCVYSGESDETIDHSICHKPYSKSM</sequence>